<keyword evidence="1" id="KW-0472">Membrane</keyword>
<name>A0A6J5SU94_9CAUD</name>
<organism evidence="2">
    <name type="scientific">uncultured Caudovirales phage</name>
    <dbReference type="NCBI Taxonomy" id="2100421"/>
    <lineage>
        <taxon>Viruses</taxon>
        <taxon>Duplodnaviria</taxon>
        <taxon>Heunggongvirae</taxon>
        <taxon>Uroviricota</taxon>
        <taxon>Caudoviricetes</taxon>
        <taxon>Peduoviridae</taxon>
        <taxon>Maltschvirus</taxon>
        <taxon>Maltschvirus maltsch</taxon>
    </lineage>
</organism>
<gene>
    <name evidence="2" type="ORF">UFOVP1596_3</name>
</gene>
<evidence type="ECO:0000313" key="2">
    <source>
        <dbReference type="EMBL" id="CAB4218141.1"/>
    </source>
</evidence>
<protein>
    <submittedName>
        <fullName evidence="2">Uncharacterized protein</fullName>
    </submittedName>
</protein>
<sequence>MPAQVLVNGTLVGWANCSCVIGGVVVTGINKIAYSEKQKKENIMGAGSEPVGRGIGGTTYEGGELSLLMEEWKAIIAASPGRRPTKLPMFDIPIVFDNGMPADLVRNVEFTENNFTSQEGDTKIYVTVPYIFAGLDR</sequence>
<accession>A0A6J5SU94</accession>
<keyword evidence="1" id="KW-1133">Transmembrane helix</keyword>
<reference evidence="2" key="1">
    <citation type="submission" date="2020-05" db="EMBL/GenBank/DDBJ databases">
        <authorList>
            <person name="Chiriac C."/>
            <person name="Salcher M."/>
            <person name="Ghai R."/>
            <person name="Kavagutti S V."/>
        </authorList>
    </citation>
    <scope>NUCLEOTIDE SEQUENCE</scope>
</reference>
<keyword evidence="1" id="KW-0812">Transmembrane</keyword>
<evidence type="ECO:0000256" key="1">
    <source>
        <dbReference type="SAM" id="Phobius"/>
    </source>
</evidence>
<feature type="transmembrane region" description="Helical" evidence="1">
    <location>
        <begin position="12"/>
        <end position="34"/>
    </location>
</feature>
<proteinExistence type="predicted"/>
<dbReference type="EMBL" id="LR797460">
    <property type="protein sequence ID" value="CAB4218141.1"/>
    <property type="molecule type" value="Genomic_DNA"/>
</dbReference>